<dbReference type="InterPro" id="IPR041073">
    <property type="entry name" value="MobL"/>
</dbReference>
<protein>
    <recommendedName>
        <fullName evidence="3">Relaxase</fullName>
    </recommendedName>
</protein>
<proteinExistence type="predicted"/>
<dbReference type="GeneID" id="39505841"/>
<dbReference type="EMBL" id="CP035233">
    <property type="protein sequence ID" value="QAT68045.1"/>
    <property type="molecule type" value="Genomic_DNA"/>
</dbReference>
<gene>
    <name evidence="1" type="ORF">EQZ20_24540</name>
</gene>
<organism evidence="1 2">
    <name type="scientific">Bacillus glycinifermentans</name>
    <dbReference type="NCBI Taxonomy" id="1664069"/>
    <lineage>
        <taxon>Bacteria</taxon>
        <taxon>Bacillati</taxon>
        <taxon>Bacillota</taxon>
        <taxon>Bacilli</taxon>
        <taxon>Bacillales</taxon>
        <taxon>Bacillaceae</taxon>
        <taxon>Bacillus</taxon>
    </lineage>
</organism>
<dbReference type="InterPro" id="IPR048101">
    <property type="entry name" value="MobP2"/>
</dbReference>
<geneLocation type="plasmid" evidence="1 2">
    <name>unnamed1</name>
</geneLocation>
<dbReference type="RefSeq" id="WP_128748479.1">
    <property type="nucleotide sequence ID" value="NZ_CP035233.1"/>
</dbReference>
<evidence type="ECO:0000313" key="1">
    <source>
        <dbReference type="EMBL" id="QAT68045.1"/>
    </source>
</evidence>
<evidence type="ECO:0008006" key="3">
    <source>
        <dbReference type="Google" id="ProtNLM"/>
    </source>
</evidence>
<dbReference type="Pfam" id="PF18555">
    <property type="entry name" value="MobL"/>
    <property type="match status" value="1"/>
</dbReference>
<reference evidence="1 2" key="1">
    <citation type="submission" date="2019-01" db="EMBL/GenBank/DDBJ databases">
        <title>Genome sequence of Bacillus glycinifermentans SRCM103574.</title>
        <authorList>
            <person name="Kong H.-J."/>
            <person name="Jeong S.-Y."/>
            <person name="Jeong D.-Y."/>
        </authorList>
    </citation>
    <scope>NUCLEOTIDE SEQUENCE [LARGE SCALE GENOMIC DNA]</scope>
    <source>
        <strain evidence="1 2">SRCM103574</strain>
        <plasmid evidence="1 2">unnamed1</plasmid>
    </source>
</reference>
<name>A0AAJ3Z5I9_9BACI</name>
<dbReference type="NCBIfam" id="NF041498">
    <property type="entry name" value="MobP2"/>
    <property type="match status" value="1"/>
</dbReference>
<dbReference type="Proteomes" id="UP000288675">
    <property type="component" value="Plasmid unnamed1"/>
</dbReference>
<evidence type="ECO:0000313" key="2">
    <source>
        <dbReference type="Proteomes" id="UP000288675"/>
    </source>
</evidence>
<keyword evidence="1" id="KW-0614">Plasmid</keyword>
<accession>A0AAJ3Z5I9</accession>
<sequence>MSTPGVVLVSKYVSGSSTKFSKYVNYIDRNEAVRTEKFHTYNINKLDGYNQYMGNPEKSSGIFTKNKDSLTFSDKKKLQQIFRQAQKNDSVMWQDVVSFDNKWLEEHGIYNSRTGWINEGAIQKSIRKGMDVLLKEEQLEQSGVWSAAIHYNTDNIHVHIALVEPNPTKEYGVFTNKKTGEIYQARRGNRKKRTLDKMKSTVANTLLDRDRELAKISQLIHERIAPKGVQFKPNLDLKMLKMYNRIYESLPGDMRLWKYNNNALKEIRPEMNKVITHYIKKYHPEDFKKLDQALKEEMEFRKSVYGNGPKEVERYKEYKENKTSELYAKLGNAMLREMAEIRKQHNEEKRSNIGSDQLNSMPGYRNHKYLKHRIKKSDLNKIKRAFDADYEKMKNKQKYQQLQYDLENSR</sequence>
<dbReference type="AlphaFoldDB" id="A0AAJ3Z5I9"/>